<feature type="disulfide bond" evidence="13">
    <location>
        <begin position="39"/>
        <end position="46"/>
    </location>
</feature>
<evidence type="ECO:0000256" key="10">
    <source>
        <dbReference type="ARBA" id="ARBA00023136"/>
    </source>
</evidence>
<accession>A0A179FVV6</accession>
<organism evidence="18 19">
    <name type="scientific">Pochonia chlamydosporia 170</name>
    <dbReference type="NCBI Taxonomy" id="1380566"/>
    <lineage>
        <taxon>Eukaryota</taxon>
        <taxon>Fungi</taxon>
        <taxon>Dikarya</taxon>
        <taxon>Ascomycota</taxon>
        <taxon>Pezizomycotina</taxon>
        <taxon>Sordariomycetes</taxon>
        <taxon>Hypocreomycetidae</taxon>
        <taxon>Hypocreales</taxon>
        <taxon>Clavicipitaceae</taxon>
        <taxon>Pochonia</taxon>
    </lineage>
</organism>
<dbReference type="SMART" id="SM00747">
    <property type="entry name" value="CFEM"/>
    <property type="match status" value="1"/>
</dbReference>
<feature type="region of interest" description="Disordered" evidence="14">
    <location>
        <begin position="247"/>
        <end position="268"/>
    </location>
</feature>
<dbReference type="PANTHER" id="PTHR15549">
    <property type="entry name" value="PAIRED IMMUNOGLOBULIN-LIKE TYPE 2 RECEPTOR"/>
    <property type="match status" value="1"/>
</dbReference>
<feature type="region of interest" description="Disordered" evidence="14">
    <location>
        <begin position="108"/>
        <end position="168"/>
    </location>
</feature>
<feature type="domain" description="CFEM" evidence="17">
    <location>
        <begin position="1"/>
        <end position="110"/>
    </location>
</feature>
<dbReference type="InterPro" id="IPR051694">
    <property type="entry name" value="Immunoregulatory_rcpt-like"/>
</dbReference>
<evidence type="ECO:0000256" key="11">
    <source>
        <dbReference type="ARBA" id="ARBA00023157"/>
    </source>
</evidence>
<keyword evidence="9 15" id="KW-1133">Transmembrane helix</keyword>
<evidence type="ECO:0000256" key="16">
    <source>
        <dbReference type="SAM" id="SignalP"/>
    </source>
</evidence>
<sequence length="395" mass="40655">MKLFYIFLLPIAGLAVGQDISLPSCAGTCIVSAIAKTGCSSADLACFCSGDGLVKLKAALTPCLISSCSASDLVKAEASFNSTCAGVVGSPASASSSSIASSTTIQSSSSSQAPATSSSSSSSSSSQAAVVQTTSPSPSTSDATSSQTSSPNTETNTPSPTPTPASGGSGLSTGAIAGIVVGILAVIGLLLGAFLLYRRRRQAPKTAQGGSNLLMEEEKGFGQIVPGHNELAGASTIVPPITDDKTFGATKEEKGNPVEIGPVERGPGELEGEVAHEIDSNGRQNLEPVEAEAAMPAEIDSHPREQLSALELPANIPAVMPESSRIPHTETQGIQETGGHSNEAATGSEAQHASELEELRRKEAELEKERQYIQRIQEIEAEKAHLRKRMAELNK</sequence>
<keyword evidence="7 15" id="KW-0812">Transmembrane</keyword>
<evidence type="ECO:0000313" key="18">
    <source>
        <dbReference type="EMBL" id="OAQ69785.1"/>
    </source>
</evidence>
<feature type="binding site" description="axial binding residue" evidence="13">
    <location>
        <position position="43"/>
    </location>
    <ligand>
        <name>heme</name>
        <dbReference type="ChEBI" id="CHEBI:30413"/>
    </ligand>
    <ligandPart>
        <name>Fe</name>
        <dbReference type="ChEBI" id="CHEBI:18248"/>
    </ligandPart>
</feature>
<feature type="region of interest" description="Disordered" evidence="14">
    <location>
        <begin position="321"/>
        <end position="355"/>
    </location>
</feature>
<name>A0A179FVV6_METCM</name>
<evidence type="ECO:0000256" key="7">
    <source>
        <dbReference type="ARBA" id="ARBA00022692"/>
    </source>
</evidence>
<feature type="signal peptide" evidence="16">
    <location>
        <begin position="1"/>
        <end position="17"/>
    </location>
</feature>
<evidence type="ECO:0000256" key="14">
    <source>
        <dbReference type="SAM" id="MobiDB-lite"/>
    </source>
</evidence>
<dbReference type="GO" id="GO:0046872">
    <property type="term" value="F:metal ion binding"/>
    <property type="evidence" value="ECO:0007669"/>
    <property type="project" value="UniProtKB-UniRule"/>
</dbReference>
<feature type="compositionally biased region" description="Low complexity" evidence="14">
    <location>
        <begin position="108"/>
        <end position="158"/>
    </location>
</feature>
<gene>
    <name evidence="18" type="ORF">VFPPC_02367</name>
</gene>
<dbReference type="GO" id="GO:0098552">
    <property type="term" value="C:side of membrane"/>
    <property type="evidence" value="ECO:0007669"/>
    <property type="project" value="UniProtKB-KW"/>
</dbReference>
<keyword evidence="12" id="KW-0449">Lipoprotein</keyword>
<comment type="subcellular location">
    <subcellularLocation>
        <location evidence="2">Membrane</location>
        <topology evidence="2">Lipid-anchor</topology>
        <topology evidence="2">GPI-anchor</topology>
    </subcellularLocation>
    <subcellularLocation>
        <location evidence="1">Membrane</location>
        <topology evidence="1">Single-pass membrane protein</topology>
    </subcellularLocation>
    <subcellularLocation>
        <location evidence="3">Secreted</location>
    </subcellularLocation>
</comment>
<feature type="compositionally biased region" description="Polar residues" evidence="14">
    <location>
        <begin position="329"/>
        <end position="351"/>
    </location>
</feature>
<keyword evidence="19" id="KW-1185">Reference proteome</keyword>
<dbReference type="PROSITE" id="PS52012">
    <property type="entry name" value="CFEM"/>
    <property type="match status" value="1"/>
</dbReference>
<evidence type="ECO:0000313" key="19">
    <source>
        <dbReference type="Proteomes" id="UP000078397"/>
    </source>
</evidence>
<feature type="compositionally biased region" description="Basic and acidic residues" evidence="14">
    <location>
        <begin position="247"/>
        <end position="256"/>
    </location>
</feature>
<evidence type="ECO:0000256" key="15">
    <source>
        <dbReference type="SAM" id="Phobius"/>
    </source>
</evidence>
<evidence type="ECO:0000256" key="8">
    <source>
        <dbReference type="ARBA" id="ARBA00022729"/>
    </source>
</evidence>
<feature type="transmembrane region" description="Helical" evidence="15">
    <location>
        <begin position="175"/>
        <end position="197"/>
    </location>
</feature>
<keyword evidence="8 16" id="KW-0732">Signal</keyword>
<evidence type="ECO:0000259" key="17">
    <source>
        <dbReference type="PROSITE" id="PS52012"/>
    </source>
</evidence>
<dbReference type="OrthoDB" id="3767534at2759"/>
<keyword evidence="5" id="KW-0964">Secreted</keyword>
<keyword evidence="13" id="KW-0408">Iron</keyword>
<comment type="caution">
    <text evidence="13">Lacks conserved residue(s) required for the propagation of feature annotation.</text>
</comment>
<keyword evidence="10 15" id="KW-0472">Membrane</keyword>
<dbReference type="GO" id="GO:0071944">
    <property type="term" value="C:cell periphery"/>
    <property type="evidence" value="ECO:0007669"/>
    <property type="project" value="UniProtKB-ARBA"/>
</dbReference>
<comment type="similarity">
    <text evidence="4">Belongs to the RBT5 family.</text>
</comment>
<dbReference type="CDD" id="cd12087">
    <property type="entry name" value="TM_EGFR-like"/>
    <property type="match status" value="1"/>
</dbReference>
<keyword evidence="6" id="KW-0336">GPI-anchor</keyword>
<proteinExistence type="inferred from homology"/>
<dbReference type="KEGG" id="pchm:VFPPC_02367"/>
<protein>
    <submittedName>
        <fullName evidence="18">CFEM domain-containing protein</fullName>
    </submittedName>
</protein>
<evidence type="ECO:0000256" key="12">
    <source>
        <dbReference type="ARBA" id="ARBA00023288"/>
    </source>
</evidence>
<dbReference type="STRING" id="1380566.A0A179FVV6"/>
<keyword evidence="13" id="KW-0479">Metal-binding</keyword>
<dbReference type="Proteomes" id="UP000078397">
    <property type="component" value="Unassembled WGS sequence"/>
</dbReference>
<dbReference type="EMBL" id="LSBJ02000002">
    <property type="protein sequence ID" value="OAQ69785.1"/>
    <property type="molecule type" value="Genomic_DNA"/>
</dbReference>
<evidence type="ECO:0000256" key="6">
    <source>
        <dbReference type="ARBA" id="ARBA00022622"/>
    </source>
</evidence>
<dbReference type="RefSeq" id="XP_018146322.1">
    <property type="nucleotide sequence ID" value="XM_018282026.1"/>
</dbReference>
<dbReference type="GeneID" id="28846020"/>
<feature type="chain" id="PRO_5008102117" evidence="16">
    <location>
        <begin position="18"/>
        <end position="395"/>
    </location>
</feature>
<dbReference type="InterPro" id="IPR008427">
    <property type="entry name" value="Extracellular_membr_CFEM_dom"/>
</dbReference>
<evidence type="ECO:0000256" key="2">
    <source>
        <dbReference type="ARBA" id="ARBA00004589"/>
    </source>
</evidence>
<dbReference type="AlphaFoldDB" id="A0A179FVV6"/>
<evidence type="ECO:0000256" key="1">
    <source>
        <dbReference type="ARBA" id="ARBA00004167"/>
    </source>
</evidence>
<evidence type="ECO:0000256" key="3">
    <source>
        <dbReference type="ARBA" id="ARBA00004613"/>
    </source>
</evidence>
<keyword evidence="13" id="KW-0349">Heme</keyword>
<reference evidence="18 19" key="1">
    <citation type="journal article" date="2016" name="PLoS Pathog.">
        <title>Biosynthesis of antibiotic leucinostatins in bio-control fungus Purpureocillium lilacinum and their inhibition on phytophthora revealed by genome mining.</title>
        <authorList>
            <person name="Wang G."/>
            <person name="Liu Z."/>
            <person name="Lin R."/>
            <person name="Li E."/>
            <person name="Mao Z."/>
            <person name="Ling J."/>
            <person name="Yang Y."/>
            <person name="Yin W.B."/>
            <person name="Xie B."/>
        </authorList>
    </citation>
    <scope>NUCLEOTIDE SEQUENCE [LARGE SCALE GENOMIC DNA]</scope>
    <source>
        <strain evidence="18">170</strain>
    </source>
</reference>
<evidence type="ECO:0000256" key="13">
    <source>
        <dbReference type="PROSITE-ProRule" id="PRU01356"/>
    </source>
</evidence>
<evidence type="ECO:0000256" key="4">
    <source>
        <dbReference type="ARBA" id="ARBA00010031"/>
    </source>
</evidence>
<evidence type="ECO:0000256" key="5">
    <source>
        <dbReference type="ARBA" id="ARBA00022525"/>
    </source>
</evidence>
<dbReference type="GO" id="GO:0005576">
    <property type="term" value="C:extracellular region"/>
    <property type="evidence" value="ECO:0007669"/>
    <property type="project" value="UniProtKB-SubCell"/>
</dbReference>
<comment type="caution">
    <text evidence="18">The sequence shown here is derived from an EMBL/GenBank/DDBJ whole genome shotgun (WGS) entry which is preliminary data.</text>
</comment>
<keyword evidence="11 13" id="KW-1015">Disulfide bond</keyword>
<evidence type="ECO:0000256" key="9">
    <source>
        <dbReference type="ARBA" id="ARBA00022989"/>
    </source>
</evidence>
<dbReference type="Pfam" id="PF05730">
    <property type="entry name" value="CFEM"/>
    <property type="match status" value="1"/>
</dbReference>
<keyword evidence="6" id="KW-0325">Glycoprotein</keyword>